<keyword evidence="3" id="KW-1185">Reference proteome</keyword>
<name>A0A133V4X3_9EURY</name>
<dbReference type="Proteomes" id="UP000070344">
    <property type="component" value="Unassembled WGS sequence"/>
</dbReference>
<feature type="compositionally biased region" description="Basic and acidic residues" evidence="1">
    <location>
        <begin position="25"/>
        <end position="36"/>
    </location>
</feature>
<proteinExistence type="predicted"/>
<evidence type="ECO:0000313" key="2">
    <source>
        <dbReference type="EMBL" id="KXB01500.1"/>
    </source>
</evidence>
<comment type="caution">
    <text evidence="2">The sequence shown here is derived from an EMBL/GenBank/DDBJ whole genome shotgun (WGS) entry which is preliminary data.</text>
</comment>
<dbReference type="AlphaFoldDB" id="A0A133V4X3"/>
<accession>A0A133V4X3</accession>
<evidence type="ECO:0000256" key="1">
    <source>
        <dbReference type="SAM" id="MobiDB-lite"/>
    </source>
</evidence>
<sequence>MISRPSPTEGQRREAGKTARRGKQRGREERRQRTEGAFDQGPAAGVFFLPAPAGVFRPLSPSPSLSLLFPSLHGPQSPPKGSDRPRGPGVSAPRCAEALPA</sequence>
<protein>
    <submittedName>
        <fullName evidence="2">Uncharacterized protein</fullName>
    </submittedName>
</protein>
<reference evidence="2 3" key="1">
    <citation type="journal article" date="2016" name="Sci. Rep.">
        <title>Metabolic traits of an uncultured archaeal lineage -MSBL1- from brine pools of the Red Sea.</title>
        <authorList>
            <person name="Mwirichia R."/>
            <person name="Alam I."/>
            <person name="Rashid M."/>
            <person name="Vinu M."/>
            <person name="Ba-Alawi W."/>
            <person name="Anthony Kamau A."/>
            <person name="Kamanda Ngugi D."/>
            <person name="Goker M."/>
            <person name="Klenk H.P."/>
            <person name="Bajic V."/>
            <person name="Stingl U."/>
        </authorList>
    </citation>
    <scope>NUCLEOTIDE SEQUENCE [LARGE SCALE GENOMIC DNA]</scope>
    <source>
        <strain evidence="2">SCGC-AAA259O05</strain>
    </source>
</reference>
<gene>
    <name evidence="2" type="ORF">AKJ41_01285</name>
</gene>
<organism evidence="2 3">
    <name type="scientific">candidate division MSBL1 archaeon SCGC-AAA259O05</name>
    <dbReference type="NCBI Taxonomy" id="1698271"/>
    <lineage>
        <taxon>Archaea</taxon>
        <taxon>Methanobacteriati</taxon>
        <taxon>Methanobacteriota</taxon>
        <taxon>candidate division MSBL1</taxon>
    </lineage>
</organism>
<evidence type="ECO:0000313" key="3">
    <source>
        <dbReference type="Proteomes" id="UP000070344"/>
    </source>
</evidence>
<feature type="region of interest" description="Disordered" evidence="1">
    <location>
        <begin position="1"/>
        <end position="101"/>
    </location>
</feature>
<dbReference type="EMBL" id="LHXV01000010">
    <property type="protein sequence ID" value="KXB01500.1"/>
    <property type="molecule type" value="Genomic_DNA"/>
</dbReference>
<feature type="compositionally biased region" description="Low complexity" evidence="1">
    <location>
        <begin position="58"/>
        <end position="72"/>
    </location>
</feature>